<evidence type="ECO:0000313" key="3">
    <source>
        <dbReference type="Proteomes" id="UP000655225"/>
    </source>
</evidence>
<gene>
    <name evidence="2" type="ORF">HHK36_032098</name>
</gene>
<feature type="domain" description="DUF7870" evidence="1">
    <location>
        <begin position="228"/>
        <end position="399"/>
    </location>
</feature>
<proteinExistence type="predicted"/>
<dbReference type="PANTHER" id="PTHR33597">
    <property type="entry name" value="OS02G0760400 PROTEIN"/>
    <property type="match status" value="1"/>
</dbReference>
<dbReference type="Pfam" id="PF25276">
    <property type="entry name" value="DUF7870"/>
    <property type="match status" value="1"/>
</dbReference>
<dbReference type="Proteomes" id="UP000655225">
    <property type="component" value="Unassembled WGS sequence"/>
</dbReference>
<dbReference type="EMBL" id="JABCRI010000428">
    <property type="protein sequence ID" value="KAF8369872.1"/>
    <property type="molecule type" value="Genomic_DNA"/>
</dbReference>
<evidence type="ECO:0000313" key="2">
    <source>
        <dbReference type="EMBL" id="KAF8369872.1"/>
    </source>
</evidence>
<organism evidence="2 3">
    <name type="scientific">Tetracentron sinense</name>
    <name type="common">Spur-leaf</name>
    <dbReference type="NCBI Taxonomy" id="13715"/>
    <lineage>
        <taxon>Eukaryota</taxon>
        <taxon>Viridiplantae</taxon>
        <taxon>Streptophyta</taxon>
        <taxon>Embryophyta</taxon>
        <taxon>Tracheophyta</taxon>
        <taxon>Spermatophyta</taxon>
        <taxon>Magnoliopsida</taxon>
        <taxon>Trochodendrales</taxon>
        <taxon>Trochodendraceae</taxon>
        <taxon>Tetracentron</taxon>
    </lineage>
</organism>
<evidence type="ECO:0000259" key="1">
    <source>
        <dbReference type="Pfam" id="PF25276"/>
    </source>
</evidence>
<dbReference type="OMA" id="FYKPSNY"/>
<sequence>MSYGVRTKHLKHVNGGGIHMNPAHQLTIQLPDSRVLRVIARSMLLALAIVTFPWIGSIFEGPPNSYRAVSEAGNSTNVNVLPMLLRDLTNEGILIKGDKFLFVSSFNEEAIDSRQILEDNEMDLISDSDSETQSSIPDDTFDFVFATGFRAFEFIDRTLQDDGIVAVQLSHDPSNAFHMPSNYKIVYLRRFDSTVVAMRKTGPADMSANFQTKRRLCAFGSEAKKEALKGLEDALLEPPRAASVKLNKYLKRTKYLPDLTGDSLEGYPRRVFIDVGLPDKNGGSTGWFTENYPTRNLDFEMYKIKTVTEESLGMAVPPIGMSDWLRKNVREDEYVVMKAEAEVVEEMVKSKTICMVDELFLECKHQGLNGKNKSRRAYWECLALYGKLRDEGVAVHQWWVG</sequence>
<name>A0A835D0R2_TETSI</name>
<reference evidence="2 3" key="1">
    <citation type="submission" date="2020-04" db="EMBL/GenBank/DDBJ databases">
        <title>Plant Genome Project.</title>
        <authorList>
            <person name="Zhang R.-G."/>
        </authorList>
    </citation>
    <scope>NUCLEOTIDE SEQUENCE [LARGE SCALE GENOMIC DNA]</scope>
    <source>
        <strain evidence="2">YNK0</strain>
        <tissue evidence="2">Leaf</tissue>
    </source>
</reference>
<dbReference type="InterPro" id="IPR057192">
    <property type="entry name" value="DUF7870"/>
</dbReference>
<dbReference type="PANTHER" id="PTHR33597:SF11">
    <property type="entry name" value="OS07G0620600 PROTEIN"/>
    <property type="match status" value="1"/>
</dbReference>
<dbReference type="AlphaFoldDB" id="A0A835D0R2"/>
<comment type="caution">
    <text evidence="2">The sequence shown here is derived from an EMBL/GenBank/DDBJ whole genome shotgun (WGS) entry which is preliminary data.</text>
</comment>
<dbReference type="OrthoDB" id="1919622at2759"/>
<keyword evidence="3" id="KW-1185">Reference proteome</keyword>
<protein>
    <recommendedName>
        <fullName evidence="1">DUF7870 domain-containing protein</fullName>
    </recommendedName>
</protein>
<accession>A0A835D0R2</accession>